<dbReference type="SUPFAM" id="SSF57667">
    <property type="entry name" value="beta-beta-alpha zinc fingers"/>
    <property type="match status" value="1"/>
</dbReference>
<dbReference type="AlphaFoldDB" id="A0AAV4B8Q5"/>
<feature type="compositionally biased region" description="Basic residues" evidence="2">
    <location>
        <begin position="40"/>
        <end position="50"/>
    </location>
</feature>
<dbReference type="PROSITE" id="PS00028">
    <property type="entry name" value="ZINC_FINGER_C2H2_1"/>
    <property type="match status" value="1"/>
</dbReference>
<dbReference type="Proteomes" id="UP000735302">
    <property type="component" value="Unassembled WGS sequence"/>
</dbReference>
<feature type="domain" description="C2H2-type" evidence="3">
    <location>
        <begin position="344"/>
        <end position="373"/>
    </location>
</feature>
<reference evidence="4 5" key="1">
    <citation type="journal article" date="2021" name="Elife">
        <title>Chloroplast acquisition without the gene transfer in kleptoplastic sea slugs, Plakobranchus ocellatus.</title>
        <authorList>
            <person name="Maeda T."/>
            <person name="Takahashi S."/>
            <person name="Yoshida T."/>
            <person name="Shimamura S."/>
            <person name="Takaki Y."/>
            <person name="Nagai Y."/>
            <person name="Toyoda A."/>
            <person name="Suzuki Y."/>
            <person name="Arimoto A."/>
            <person name="Ishii H."/>
            <person name="Satoh N."/>
            <person name="Nishiyama T."/>
            <person name="Hasebe M."/>
            <person name="Maruyama T."/>
            <person name="Minagawa J."/>
            <person name="Obokata J."/>
            <person name="Shigenobu S."/>
        </authorList>
    </citation>
    <scope>NUCLEOTIDE SEQUENCE [LARGE SCALE GENOMIC DNA]</scope>
</reference>
<dbReference type="Gene3D" id="3.30.160.60">
    <property type="entry name" value="Classic Zinc Finger"/>
    <property type="match status" value="2"/>
</dbReference>
<dbReference type="InterPro" id="IPR036236">
    <property type="entry name" value="Znf_C2H2_sf"/>
</dbReference>
<protein>
    <submittedName>
        <fullName evidence="4">B-cell cll/lymphoma 6 member b protein</fullName>
    </submittedName>
</protein>
<keyword evidence="5" id="KW-1185">Reference proteome</keyword>
<proteinExistence type="predicted"/>
<accession>A0AAV4B8Q5</accession>
<feature type="region of interest" description="Disordered" evidence="2">
    <location>
        <begin position="40"/>
        <end position="65"/>
    </location>
</feature>
<keyword evidence="1" id="KW-0862">Zinc</keyword>
<dbReference type="SMART" id="SM00355">
    <property type="entry name" value="ZnF_C2H2"/>
    <property type="match status" value="2"/>
</dbReference>
<name>A0AAV4B8Q5_9GAST</name>
<evidence type="ECO:0000313" key="4">
    <source>
        <dbReference type="EMBL" id="GFO15847.1"/>
    </source>
</evidence>
<gene>
    <name evidence="4" type="ORF">PoB_004235200</name>
</gene>
<dbReference type="PROSITE" id="PS50157">
    <property type="entry name" value="ZINC_FINGER_C2H2_2"/>
    <property type="match status" value="2"/>
</dbReference>
<sequence>MVVTKNKYKANDVKGWPAINRPVSSDQKAQFMTKNQLFKKSRHSTTKSKLKPALVQSPKHGQSETFDNTHMLADLYTRLKKTHDDQKETRFCPVTYPSYDQSETRFCQDTYPPFQQSAASNFEFLEQEANSEDETNAKHSVGRMTNESHVENCPKEQETYQYKLATKLFASDSSCRNNIESVMEEFIKADNAEHLISPDDKQRILEAVQQWMRSAIFYEQQIIQKMREPLTPEEARTLNAMTKEDWKKLDAAQDVSLKCQLQERAKLLLREYESYPRKAKPKRCRHCDKNYTASTSLHSHLISLSGIRYWVCIRCRDAHKTDVTFTRKHSLLYHILKDNDIPRYICLEPGCYRKHNHTHHQKSHARQHTGEKHFQCNIEDCDSMFSNRNTYSRHLLQFHNIELLRNNELKEIGPTEACQKVEDARLKARERSKVKRLNGYERSSVSCPSETNSISSPEVNSVIFSPEMNDITPSKKRKTDILTEISLPSVCEEVALREAYHKPEREVEHELPNHVASKILSGFAQGYKDQDSHEKQLKPGKTSDGLAVLCAVALGEYYDQKENDPQAAPDQCAAFVPARSNANALSQVADSDVCSLPLQAPAAVTSSQSENAQIACSVTPESENVGNILSLQQM</sequence>
<organism evidence="4 5">
    <name type="scientific">Plakobranchus ocellatus</name>
    <dbReference type="NCBI Taxonomy" id="259542"/>
    <lineage>
        <taxon>Eukaryota</taxon>
        <taxon>Metazoa</taxon>
        <taxon>Spiralia</taxon>
        <taxon>Lophotrochozoa</taxon>
        <taxon>Mollusca</taxon>
        <taxon>Gastropoda</taxon>
        <taxon>Heterobranchia</taxon>
        <taxon>Euthyneura</taxon>
        <taxon>Panpulmonata</taxon>
        <taxon>Sacoglossa</taxon>
        <taxon>Placobranchoidea</taxon>
        <taxon>Plakobranchidae</taxon>
        <taxon>Plakobranchus</taxon>
    </lineage>
</organism>
<evidence type="ECO:0000256" key="2">
    <source>
        <dbReference type="SAM" id="MobiDB-lite"/>
    </source>
</evidence>
<feature type="region of interest" description="Disordered" evidence="2">
    <location>
        <begin position="128"/>
        <end position="152"/>
    </location>
</feature>
<keyword evidence="1" id="KW-0479">Metal-binding</keyword>
<evidence type="ECO:0000313" key="5">
    <source>
        <dbReference type="Proteomes" id="UP000735302"/>
    </source>
</evidence>
<keyword evidence="1" id="KW-0863">Zinc-finger</keyword>
<comment type="caution">
    <text evidence="4">The sequence shown here is derived from an EMBL/GenBank/DDBJ whole genome shotgun (WGS) entry which is preliminary data.</text>
</comment>
<evidence type="ECO:0000256" key="1">
    <source>
        <dbReference type="PROSITE-ProRule" id="PRU00042"/>
    </source>
</evidence>
<dbReference type="EMBL" id="BLXT01004630">
    <property type="protein sequence ID" value="GFO15847.1"/>
    <property type="molecule type" value="Genomic_DNA"/>
</dbReference>
<feature type="domain" description="C2H2-type" evidence="3">
    <location>
        <begin position="374"/>
        <end position="404"/>
    </location>
</feature>
<evidence type="ECO:0000259" key="3">
    <source>
        <dbReference type="PROSITE" id="PS50157"/>
    </source>
</evidence>
<dbReference type="GO" id="GO:0008270">
    <property type="term" value="F:zinc ion binding"/>
    <property type="evidence" value="ECO:0007669"/>
    <property type="project" value="UniProtKB-KW"/>
</dbReference>
<dbReference type="InterPro" id="IPR013087">
    <property type="entry name" value="Znf_C2H2_type"/>
</dbReference>